<dbReference type="KEGG" id="nfl:COO91_10815"/>
<dbReference type="EMBL" id="CP024791">
    <property type="protein sequence ID" value="AUB43623.1"/>
    <property type="molecule type" value="Genomic_DNA"/>
</dbReference>
<evidence type="ECO:0000313" key="1">
    <source>
        <dbReference type="EMBL" id="AUB43623.1"/>
    </source>
</evidence>
<keyword evidence="3" id="KW-1185">Reference proteome</keyword>
<evidence type="ECO:0000313" key="3">
    <source>
        <dbReference type="Proteomes" id="UP000232003"/>
    </source>
</evidence>
<dbReference type="EMBL" id="CP024793">
    <property type="protein sequence ID" value="AUB44577.1"/>
    <property type="molecule type" value="Genomic_DNA"/>
</dbReference>
<dbReference type="Proteomes" id="UP000232003">
    <property type="component" value="Plasmid pNFSY06"/>
</dbReference>
<accession>A0A2K8TA49</accession>
<geneLocation type="plasmid" evidence="1">
    <name>pNFSY06</name>
</geneLocation>
<organism evidence="2 3">
    <name type="scientific">Nostoc flagelliforme CCNUN1</name>
    <dbReference type="NCBI Taxonomy" id="2038116"/>
    <lineage>
        <taxon>Bacteria</taxon>
        <taxon>Bacillati</taxon>
        <taxon>Cyanobacteriota</taxon>
        <taxon>Cyanophyceae</taxon>
        <taxon>Nostocales</taxon>
        <taxon>Nostocaceae</taxon>
        <taxon>Nostoc</taxon>
    </lineage>
</organism>
<keyword evidence="2" id="KW-0614">Plasmid</keyword>
<geneLocation type="plasmid" evidence="3">
    <name>pnfsy06</name>
</geneLocation>
<evidence type="ECO:0000313" key="2">
    <source>
        <dbReference type="EMBL" id="AUB44577.1"/>
    </source>
</evidence>
<dbReference type="RefSeq" id="WP_225912802.1">
    <property type="nucleotide sequence ID" value="NZ_CAWNNC010000007.1"/>
</dbReference>
<reference evidence="2 3" key="1">
    <citation type="submission" date="2017-11" db="EMBL/GenBank/DDBJ databases">
        <title>Complete genome of a free-living desiccation-tolerant cyanobacterium and its photosynthetic adaptation to extreme terrestrial habitat.</title>
        <authorList>
            <person name="Shang J."/>
        </authorList>
    </citation>
    <scope>NUCLEOTIDE SEQUENCE [LARGE SCALE GENOMIC DNA]</scope>
    <source>
        <strain evidence="2 3">CCNUN1</strain>
        <plasmid evidence="1">pNFSY06</plasmid>
        <plasmid evidence="3">pnfsy06</plasmid>
        <plasmid evidence="2">pNFSY08</plasmid>
        <plasmid evidence="3">pnfsy08</plasmid>
    </source>
</reference>
<proteinExistence type="predicted"/>
<geneLocation type="plasmid" evidence="2">
    <name>pNFSY08</name>
</geneLocation>
<protein>
    <submittedName>
        <fullName evidence="2">Methyl-accepting chemotaxis protein</fullName>
    </submittedName>
</protein>
<dbReference type="InterPro" id="IPR009824">
    <property type="entry name" value="DUF1392"/>
</dbReference>
<sequence length="96" mass="10900">MLVSLLERVYVKSAKAFGYCCGVEWSHEAIVARSNMRPERMQKLKVAGNSGQNPAFDFLHECWDDPALVIVIKKLLGKYPQWGIACVDGMLVDWNR</sequence>
<name>A0A2K8TA49_9NOSO</name>
<gene>
    <name evidence="1" type="ORF">COO91_09804</name>
    <name evidence="2" type="ORF">COO91_10815</name>
</gene>
<dbReference type="KEGG" id="nfl:COO91_09804"/>
<geneLocation type="plasmid" evidence="3">
    <name>pnfsy08</name>
</geneLocation>
<dbReference type="Proteomes" id="UP000232003">
    <property type="component" value="Plasmid pNFSY08"/>
</dbReference>
<dbReference type="Pfam" id="PF07154">
    <property type="entry name" value="DUF1392"/>
    <property type="match status" value="1"/>
</dbReference>
<dbReference type="AlphaFoldDB" id="A0A2K8TA49"/>